<keyword evidence="4 10" id="KW-0812">Transmembrane</keyword>
<keyword evidence="3 10" id="KW-0813">Transport</keyword>
<dbReference type="EMBL" id="CAJHJT010000034">
    <property type="protein sequence ID" value="CAD7005529.1"/>
    <property type="molecule type" value="Genomic_DNA"/>
</dbReference>
<dbReference type="GO" id="GO:0032541">
    <property type="term" value="C:cortical endoplasmic reticulum"/>
    <property type="evidence" value="ECO:0007669"/>
    <property type="project" value="TreeGrafter"/>
</dbReference>
<evidence type="ECO:0000256" key="5">
    <source>
        <dbReference type="ARBA" id="ARBA00022824"/>
    </source>
</evidence>
<protein>
    <recommendedName>
        <fullName evidence="10">Protein ARV</fullName>
    </recommendedName>
</protein>
<feature type="transmembrane region" description="Helical" evidence="10">
    <location>
        <begin position="204"/>
        <end position="221"/>
    </location>
</feature>
<name>A0A811V223_CERCA</name>
<dbReference type="Pfam" id="PF04161">
    <property type="entry name" value="Arv1"/>
    <property type="match status" value="1"/>
</dbReference>
<keyword evidence="6 10" id="KW-1133">Transmembrane helix</keyword>
<sequence length="256" mass="29769">MLHNIMSKFKSISISKPANIPNQQMQYICINCGHPIAELYRKYSNTAIKTNHCERCKRVADKYVEFDSIVILVDAMLLSQESYRHMLHNRSFKLNCKLFLVLLLLESFALWRQKAAARQGGSHNEISENGFYLCCMLNLTDYFILTLMLFLVTIVFHPRQIENTGLSKFLLNLLKAVTIANFSKIFLLPLIAWRENTTNMGINIHQLLVLAHHLFSLMYIYELVGNFNKVKSCFIILFVYLAKEQISKSPYLQRSF</sequence>
<reference evidence="11" key="1">
    <citation type="submission" date="2020-11" db="EMBL/GenBank/DDBJ databases">
        <authorList>
            <person name="Whitehead M."/>
        </authorList>
    </citation>
    <scope>NUCLEOTIDE SEQUENCE</scope>
    <source>
        <strain evidence="11">EGII</strain>
    </source>
</reference>
<dbReference type="OrthoDB" id="2192830at2759"/>
<evidence type="ECO:0000256" key="7">
    <source>
        <dbReference type="ARBA" id="ARBA00023055"/>
    </source>
</evidence>
<keyword evidence="7 10" id="KW-0445">Lipid transport</keyword>
<dbReference type="GO" id="GO:0032366">
    <property type="term" value="P:intracellular sterol transport"/>
    <property type="evidence" value="ECO:0007669"/>
    <property type="project" value="UniProtKB-UniRule"/>
</dbReference>
<comment type="caution">
    <text evidence="11">The sequence shown here is derived from an EMBL/GenBank/DDBJ whole genome shotgun (WGS) entry which is preliminary data.</text>
</comment>
<evidence type="ECO:0000256" key="1">
    <source>
        <dbReference type="ARBA" id="ARBA00004477"/>
    </source>
</evidence>
<keyword evidence="5 10" id="KW-0256">Endoplasmic reticulum</keyword>
<dbReference type="GO" id="GO:0005794">
    <property type="term" value="C:Golgi apparatus"/>
    <property type="evidence" value="ECO:0007669"/>
    <property type="project" value="TreeGrafter"/>
</dbReference>
<dbReference type="PANTHER" id="PTHR14467">
    <property type="entry name" value="ARV1"/>
    <property type="match status" value="1"/>
</dbReference>
<organism evidence="11 12">
    <name type="scientific">Ceratitis capitata</name>
    <name type="common">Mediterranean fruit fly</name>
    <name type="synonym">Tephritis capitata</name>
    <dbReference type="NCBI Taxonomy" id="7213"/>
    <lineage>
        <taxon>Eukaryota</taxon>
        <taxon>Metazoa</taxon>
        <taxon>Ecdysozoa</taxon>
        <taxon>Arthropoda</taxon>
        <taxon>Hexapoda</taxon>
        <taxon>Insecta</taxon>
        <taxon>Pterygota</taxon>
        <taxon>Neoptera</taxon>
        <taxon>Endopterygota</taxon>
        <taxon>Diptera</taxon>
        <taxon>Brachycera</taxon>
        <taxon>Muscomorpha</taxon>
        <taxon>Tephritoidea</taxon>
        <taxon>Tephritidae</taxon>
        <taxon>Ceratitis</taxon>
        <taxon>Ceratitis</taxon>
    </lineage>
</organism>
<dbReference type="InterPro" id="IPR007290">
    <property type="entry name" value="Arv1"/>
</dbReference>
<comment type="similarity">
    <text evidence="2 10">Belongs to the ARV1 family.</text>
</comment>
<feature type="transmembrane region" description="Helical" evidence="10">
    <location>
        <begin position="169"/>
        <end position="192"/>
    </location>
</feature>
<dbReference type="GO" id="GO:0005789">
    <property type="term" value="C:endoplasmic reticulum membrane"/>
    <property type="evidence" value="ECO:0007669"/>
    <property type="project" value="UniProtKB-SubCell"/>
</dbReference>
<evidence type="ECO:0000256" key="6">
    <source>
        <dbReference type="ARBA" id="ARBA00022989"/>
    </source>
</evidence>
<dbReference type="GO" id="GO:0006665">
    <property type="term" value="P:sphingolipid metabolic process"/>
    <property type="evidence" value="ECO:0007669"/>
    <property type="project" value="TreeGrafter"/>
</dbReference>
<keyword evidence="12" id="KW-1185">Reference proteome</keyword>
<dbReference type="GO" id="GO:0016125">
    <property type="term" value="P:sterol metabolic process"/>
    <property type="evidence" value="ECO:0007669"/>
    <property type="project" value="UniProtKB-UniRule"/>
</dbReference>
<accession>A0A811V223</accession>
<comment type="subcellular location">
    <subcellularLocation>
        <location evidence="1 10">Endoplasmic reticulum membrane</location>
        <topology evidence="1 10">Multi-pass membrane protein</topology>
    </subcellularLocation>
</comment>
<keyword evidence="8 10" id="KW-0443">Lipid metabolism</keyword>
<dbReference type="AlphaFoldDB" id="A0A811V223"/>
<feature type="transmembrane region" description="Helical" evidence="10">
    <location>
        <begin position="130"/>
        <end position="157"/>
    </location>
</feature>
<evidence type="ECO:0000256" key="4">
    <source>
        <dbReference type="ARBA" id="ARBA00022692"/>
    </source>
</evidence>
<dbReference type="GO" id="GO:0097036">
    <property type="term" value="P:regulation of plasma membrane sterol distribution"/>
    <property type="evidence" value="ECO:0007669"/>
    <property type="project" value="UniProtKB-UniRule"/>
</dbReference>
<dbReference type="Proteomes" id="UP000606786">
    <property type="component" value="Unassembled WGS sequence"/>
</dbReference>
<evidence type="ECO:0000313" key="11">
    <source>
        <dbReference type="EMBL" id="CAD7005529.1"/>
    </source>
</evidence>
<evidence type="ECO:0000256" key="2">
    <source>
        <dbReference type="ARBA" id="ARBA00009187"/>
    </source>
</evidence>
<evidence type="ECO:0000256" key="8">
    <source>
        <dbReference type="ARBA" id="ARBA00023098"/>
    </source>
</evidence>
<proteinExistence type="inferred from homology"/>
<gene>
    <name evidence="11" type="ORF">CCAP1982_LOCUS13889</name>
</gene>
<evidence type="ECO:0000256" key="10">
    <source>
        <dbReference type="RuleBase" id="RU368065"/>
    </source>
</evidence>
<dbReference type="PANTHER" id="PTHR14467:SF0">
    <property type="entry name" value="PROTEIN ARV1"/>
    <property type="match status" value="1"/>
</dbReference>
<keyword evidence="9 10" id="KW-0472">Membrane</keyword>
<evidence type="ECO:0000313" key="12">
    <source>
        <dbReference type="Proteomes" id="UP000606786"/>
    </source>
</evidence>
<comment type="function">
    <text evidence="10">Mediator of sterol homeostasis involved in sterol uptake, trafficking and distribution into membranes.</text>
</comment>
<evidence type="ECO:0000256" key="9">
    <source>
        <dbReference type="ARBA" id="ARBA00023136"/>
    </source>
</evidence>
<evidence type="ECO:0000256" key="3">
    <source>
        <dbReference type="ARBA" id="ARBA00022448"/>
    </source>
</evidence>
<feature type="transmembrane region" description="Helical" evidence="10">
    <location>
        <begin position="94"/>
        <end position="110"/>
    </location>
</feature>